<evidence type="ECO:0000313" key="3">
    <source>
        <dbReference type="Proteomes" id="UP000018888"/>
    </source>
</evidence>
<dbReference type="EMBL" id="AUPC02000141">
    <property type="protein sequence ID" value="POG69115.1"/>
    <property type="molecule type" value="Genomic_DNA"/>
</dbReference>
<name>A0A2P4PUP8_RHIID</name>
<proteinExistence type="predicted"/>
<comment type="caution">
    <text evidence="2">The sequence shown here is derived from an EMBL/GenBank/DDBJ whole genome shotgun (WGS) entry which is preliminary data.</text>
</comment>
<feature type="region of interest" description="Disordered" evidence="1">
    <location>
        <begin position="21"/>
        <end position="43"/>
    </location>
</feature>
<keyword evidence="3" id="KW-1185">Reference proteome</keyword>
<protein>
    <submittedName>
        <fullName evidence="2">Uncharacterized protein</fullName>
    </submittedName>
</protein>
<accession>A0A2P4PUP8</accession>
<dbReference type="SMR" id="A0A2P4PUP8"/>
<sequence>MSELLIEELFNHVQNCLVENKKTQRKREEKRRQREEDLKERDDLSSEDILGLLVSFDELLIEEKFNHTQDYLIKNKRRPKENRREPKN</sequence>
<dbReference type="Proteomes" id="UP000018888">
    <property type="component" value="Unassembled WGS sequence"/>
</dbReference>
<reference evidence="2 3" key="1">
    <citation type="journal article" date="2013" name="Proc. Natl. Acad. Sci. U.S.A.">
        <title>Genome of an arbuscular mycorrhizal fungus provides insight into the oldest plant symbiosis.</title>
        <authorList>
            <person name="Tisserant E."/>
            <person name="Malbreil M."/>
            <person name="Kuo A."/>
            <person name="Kohler A."/>
            <person name="Symeonidi A."/>
            <person name="Balestrini R."/>
            <person name="Charron P."/>
            <person name="Duensing N."/>
            <person name="Frei Dit Frey N."/>
            <person name="Gianinazzi-Pearson V."/>
            <person name="Gilbert L.B."/>
            <person name="Handa Y."/>
            <person name="Herr J.R."/>
            <person name="Hijri M."/>
            <person name="Koul R."/>
            <person name="Kawaguchi M."/>
            <person name="Krajinski F."/>
            <person name="Lammers P.J."/>
            <person name="Masclaux F.G."/>
            <person name="Murat C."/>
            <person name="Morin E."/>
            <person name="Ndikumana S."/>
            <person name="Pagni M."/>
            <person name="Petitpierre D."/>
            <person name="Requena N."/>
            <person name="Rosikiewicz P."/>
            <person name="Riley R."/>
            <person name="Saito K."/>
            <person name="San Clemente H."/>
            <person name="Shapiro H."/>
            <person name="van Tuinen D."/>
            <person name="Becard G."/>
            <person name="Bonfante P."/>
            <person name="Paszkowski U."/>
            <person name="Shachar-Hill Y.Y."/>
            <person name="Tuskan G.A."/>
            <person name="Young P.W."/>
            <person name="Sanders I.R."/>
            <person name="Henrissat B."/>
            <person name="Rensing S.A."/>
            <person name="Grigoriev I.V."/>
            <person name="Corradi N."/>
            <person name="Roux C."/>
            <person name="Martin F."/>
        </authorList>
    </citation>
    <scope>NUCLEOTIDE SEQUENCE [LARGE SCALE GENOMIC DNA]</scope>
    <source>
        <strain evidence="2 3">DAOM 197198</strain>
    </source>
</reference>
<dbReference type="AlphaFoldDB" id="A0A2P4PUP8"/>
<organism evidence="2 3">
    <name type="scientific">Rhizophagus irregularis (strain DAOM 181602 / DAOM 197198 / MUCL 43194)</name>
    <name type="common">Arbuscular mycorrhizal fungus</name>
    <name type="synonym">Glomus intraradices</name>
    <dbReference type="NCBI Taxonomy" id="747089"/>
    <lineage>
        <taxon>Eukaryota</taxon>
        <taxon>Fungi</taxon>
        <taxon>Fungi incertae sedis</taxon>
        <taxon>Mucoromycota</taxon>
        <taxon>Glomeromycotina</taxon>
        <taxon>Glomeromycetes</taxon>
        <taxon>Glomerales</taxon>
        <taxon>Glomeraceae</taxon>
        <taxon>Rhizophagus</taxon>
    </lineage>
</organism>
<evidence type="ECO:0000256" key="1">
    <source>
        <dbReference type="SAM" id="MobiDB-lite"/>
    </source>
</evidence>
<reference evidence="2 3" key="2">
    <citation type="journal article" date="2018" name="New Phytol.">
        <title>High intraspecific genome diversity in the model arbuscular mycorrhizal symbiont Rhizophagus irregularis.</title>
        <authorList>
            <person name="Chen E.C.H."/>
            <person name="Morin E."/>
            <person name="Beaudet D."/>
            <person name="Noel J."/>
            <person name="Yildirir G."/>
            <person name="Ndikumana S."/>
            <person name="Charron P."/>
            <person name="St-Onge C."/>
            <person name="Giorgi J."/>
            <person name="Kruger M."/>
            <person name="Marton T."/>
            <person name="Ropars J."/>
            <person name="Grigoriev I.V."/>
            <person name="Hainaut M."/>
            <person name="Henrissat B."/>
            <person name="Roux C."/>
            <person name="Martin F."/>
            <person name="Corradi N."/>
        </authorList>
    </citation>
    <scope>NUCLEOTIDE SEQUENCE [LARGE SCALE GENOMIC DNA]</scope>
    <source>
        <strain evidence="2 3">DAOM 197198</strain>
    </source>
</reference>
<gene>
    <name evidence="2" type="ORF">GLOIN_2v1777457</name>
</gene>
<evidence type="ECO:0000313" key="2">
    <source>
        <dbReference type="EMBL" id="POG69115.1"/>
    </source>
</evidence>
<dbReference type="VEuPathDB" id="FungiDB:RhiirFUN_017144"/>